<accession>A0ABS1VMK0</accession>
<proteinExistence type="predicted"/>
<name>A0ABS1VMK0_9ACTN</name>
<keyword evidence="2" id="KW-1185">Reference proteome</keyword>
<dbReference type="Proteomes" id="UP000598996">
    <property type="component" value="Unassembled WGS sequence"/>
</dbReference>
<evidence type="ECO:0000313" key="1">
    <source>
        <dbReference type="EMBL" id="MBL7255875.1"/>
    </source>
</evidence>
<protein>
    <submittedName>
        <fullName evidence="1">Uncharacterized protein</fullName>
    </submittedName>
</protein>
<evidence type="ECO:0000313" key="2">
    <source>
        <dbReference type="Proteomes" id="UP000598996"/>
    </source>
</evidence>
<sequence length="218" mass="24540">MPRRPRPWAEAVSRYALPHLPGEWLVNDGGLIMRPVGLIARGITPQPSQPLVILHPLYLPLDVLDTGWKLGHELRLPEYFTSFRTVEDGEHYMARLVPALREVVLPWLEENGTLEGYLRRCRRVSAGQDVWHLFFQAATAVLLRRDADASADLATIQHIASLDLDDPYPSPWLPALAAQAAELRDRLLADPAGTRACLLAGVPEQRRRRGLPETDEDR</sequence>
<reference evidence="1 2" key="1">
    <citation type="submission" date="2021-01" db="EMBL/GenBank/DDBJ databases">
        <title>Actinoplanes sp. nov. LDG1-01 isolated from lichen.</title>
        <authorList>
            <person name="Saeng-In P."/>
            <person name="Phongsopitanun W."/>
            <person name="Kanchanasin P."/>
            <person name="Yuki M."/>
            <person name="Kudo T."/>
            <person name="Ohkuma M."/>
            <person name="Tanasupawat S."/>
        </authorList>
    </citation>
    <scope>NUCLEOTIDE SEQUENCE [LARGE SCALE GENOMIC DNA]</scope>
    <source>
        <strain evidence="1 2">LDG1-01</strain>
    </source>
</reference>
<dbReference type="EMBL" id="JAENHO010000004">
    <property type="protein sequence ID" value="MBL7255875.1"/>
    <property type="molecule type" value="Genomic_DNA"/>
</dbReference>
<organism evidence="1 2">
    <name type="scientific">Paractinoplanes lichenicola</name>
    <dbReference type="NCBI Taxonomy" id="2802976"/>
    <lineage>
        <taxon>Bacteria</taxon>
        <taxon>Bacillati</taxon>
        <taxon>Actinomycetota</taxon>
        <taxon>Actinomycetes</taxon>
        <taxon>Micromonosporales</taxon>
        <taxon>Micromonosporaceae</taxon>
        <taxon>Paractinoplanes</taxon>
    </lineage>
</organism>
<gene>
    <name evidence="1" type="ORF">JKJ07_16355</name>
</gene>
<comment type="caution">
    <text evidence="1">The sequence shown here is derived from an EMBL/GenBank/DDBJ whole genome shotgun (WGS) entry which is preliminary data.</text>
</comment>
<dbReference type="RefSeq" id="WP_202992374.1">
    <property type="nucleotide sequence ID" value="NZ_JAENHO010000004.1"/>
</dbReference>